<comment type="caution">
    <text evidence="1">The sequence shown here is derived from an EMBL/GenBank/DDBJ whole genome shotgun (WGS) entry which is preliminary data.</text>
</comment>
<dbReference type="RefSeq" id="WP_406789695.1">
    <property type="nucleotide sequence ID" value="NZ_JBJIAA010000024.1"/>
</dbReference>
<sequence>MVGAGVSIPDNLTYKGVFGLDSKLETMEFNLESNKDYEGLTSIKAGESGGDILTALLGGTITSARFTTDAEGVVLAVPTAGTVTVPLEEVGATEVAVGGEITTRSLAGLGDDLDSTFQYADKGEGTSGKWNQGSFDSGKNSLEYHFNKHGKEVGAKDADQYLRKAEEFARNLRGAKRYRVQGEVDGVTRYVKNGKYIDLAPDGTIISFGKR</sequence>
<evidence type="ECO:0000313" key="2">
    <source>
        <dbReference type="Proteomes" id="UP001623592"/>
    </source>
</evidence>
<reference evidence="1 2" key="1">
    <citation type="submission" date="2024-11" db="EMBL/GenBank/DDBJ databases">
        <authorList>
            <person name="Heng Y.C."/>
            <person name="Lim A.C.H."/>
            <person name="Lee J.K.Y."/>
            <person name="Kittelmann S."/>
        </authorList>
    </citation>
    <scope>NUCLEOTIDE SEQUENCE [LARGE SCALE GENOMIC DNA]</scope>
    <source>
        <strain evidence="1 2">WILCCON 0114</strain>
    </source>
</reference>
<keyword evidence="2" id="KW-1185">Reference proteome</keyword>
<accession>A0ABW8TL95</accession>
<gene>
    <name evidence="1" type="ORF">ACJDT4_21730</name>
</gene>
<dbReference type="Proteomes" id="UP001623592">
    <property type="component" value="Unassembled WGS sequence"/>
</dbReference>
<proteinExistence type="predicted"/>
<name>A0ABW8TL95_9CLOT</name>
<evidence type="ECO:0000313" key="1">
    <source>
        <dbReference type="EMBL" id="MFL0253033.1"/>
    </source>
</evidence>
<organism evidence="1 2">
    <name type="scientific">Clostridium neuense</name>
    <dbReference type="NCBI Taxonomy" id="1728934"/>
    <lineage>
        <taxon>Bacteria</taxon>
        <taxon>Bacillati</taxon>
        <taxon>Bacillota</taxon>
        <taxon>Clostridia</taxon>
        <taxon>Eubacteriales</taxon>
        <taxon>Clostridiaceae</taxon>
        <taxon>Clostridium</taxon>
    </lineage>
</organism>
<protein>
    <submittedName>
        <fullName evidence="1">Uncharacterized protein</fullName>
    </submittedName>
</protein>
<dbReference type="EMBL" id="JBJIAA010000024">
    <property type="protein sequence ID" value="MFL0253033.1"/>
    <property type="molecule type" value="Genomic_DNA"/>
</dbReference>